<dbReference type="InterPro" id="IPR021851">
    <property type="entry name" value="DUF3455"/>
</dbReference>
<organism evidence="2 3">
    <name type="scientific">Aspergillus carbonarius (strain ITEM 5010)</name>
    <dbReference type="NCBI Taxonomy" id="602072"/>
    <lineage>
        <taxon>Eukaryota</taxon>
        <taxon>Fungi</taxon>
        <taxon>Dikarya</taxon>
        <taxon>Ascomycota</taxon>
        <taxon>Pezizomycotina</taxon>
        <taxon>Eurotiomycetes</taxon>
        <taxon>Eurotiomycetidae</taxon>
        <taxon>Eurotiales</taxon>
        <taxon>Aspergillaceae</taxon>
        <taxon>Aspergillus</taxon>
        <taxon>Aspergillus subgen. Circumdati</taxon>
    </lineage>
</organism>
<sequence length="242" mass="25932">MYLAHFHIHLQFSLPFLLTIVLTTATDILTTTSVFTTTISTLQDLDLTSCSLNHTTLTLSSNQTALPSPSSNLTLQYVALGRGIQNYTCLSSSPAKPTSVGALATLFDASCLVSSDQRLLHRIPPLLQDIPLETLDFFASVASLAGPDSAILGEHYFTASGVPFFDLRLGGNDDWVAAKKVASVGSPAASMDVPWLKLVGVEGMGISEVYRVYTAGGMNPATCEGMKGEFSVDYAAEYWFYG</sequence>
<feature type="chain" id="PRO_5013159147" description="Malate dehydrogenase" evidence="1">
    <location>
        <begin position="26"/>
        <end position="242"/>
    </location>
</feature>
<evidence type="ECO:0008006" key="4">
    <source>
        <dbReference type="Google" id="ProtNLM"/>
    </source>
</evidence>
<evidence type="ECO:0000313" key="2">
    <source>
        <dbReference type="EMBL" id="OOF99505.1"/>
    </source>
</evidence>
<evidence type="ECO:0000256" key="1">
    <source>
        <dbReference type="SAM" id="SignalP"/>
    </source>
</evidence>
<dbReference type="VEuPathDB" id="FungiDB:ASPCADRAFT_126415"/>
<dbReference type="EMBL" id="KV907494">
    <property type="protein sequence ID" value="OOF99505.1"/>
    <property type="molecule type" value="Genomic_DNA"/>
</dbReference>
<dbReference type="Proteomes" id="UP000188318">
    <property type="component" value="Unassembled WGS sequence"/>
</dbReference>
<dbReference type="PANTHER" id="PTHR35567">
    <property type="entry name" value="MALATE DEHYDROGENASE (AFU_ORTHOLOGUE AFUA_2G13800)"/>
    <property type="match status" value="1"/>
</dbReference>
<dbReference type="OrthoDB" id="1859733at2759"/>
<evidence type="ECO:0000313" key="3">
    <source>
        <dbReference type="Proteomes" id="UP000188318"/>
    </source>
</evidence>
<accession>A0A1R3RYC0</accession>
<dbReference type="Pfam" id="PF11937">
    <property type="entry name" value="DUF3455"/>
    <property type="match status" value="1"/>
</dbReference>
<keyword evidence="3" id="KW-1185">Reference proteome</keyword>
<dbReference type="AlphaFoldDB" id="A0A1R3RYC0"/>
<proteinExistence type="predicted"/>
<gene>
    <name evidence="2" type="ORF">ASPCADRAFT_126415</name>
</gene>
<reference evidence="3" key="1">
    <citation type="journal article" date="2017" name="Genome Biol.">
        <title>Comparative genomics reveals high biological diversity and specific adaptations in the industrially and medically important fungal genus Aspergillus.</title>
        <authorList>
            <person name="de Vries R.P."/>
            <person name="Riley R."/>
            <person name="Wiebenga A."/>
            <person name="Aguilar-Osorio G."/>
            <person name="Amillis S."/>
            <person name="Uchima C.A."/>
            <person name="Anderluh G."/>
            <person name="Asadollahi M."/>
            <person name="Askin M."/>
            <person name="Barry K."/>
            <person name="Battaglia E."/>
            <person name="Bayram O."/>
            <person name="Benocci T."/>
            <person name="Braus-Stromeyer S.A."/>
            <person name="Caldana C."/>
            <person name="Canovas D."/>
            <person name="Cerqueira G.C."/>
            <person name="Chen F."/>
            <person name="Chen W."/>
            <person name="Choi C."/>
            <person name="Clum A."/>
            <person name="Dos Santos R.A."/>
            <person name="Damasio A.R."/>
            <person name="Diallinas G."/>
            <person name="Emri T."/>
            <person name="Fekete E."/>
            <person name="Flipphi M."/>
            <person name="Freyberg S."/>
            <person name="Gallo A."/>
            <person name="Gournas C."/>
            <person name="Habgood R."/>
            <person name="Hainaut M."/>
            <person name="Harispe M.L."/>
            <person name="Henrissat B."/>
            <person name="Hilden K.S."/>
            <person name="Hope R."/>
            <person name="Hossain A."/>
            <person name="Karabika E."/>
            <person name="Karaffa L."/>
            <person name="Karanyi Z."/>
            <person name="Krasevec N."/>
            <person name="Kuo A."/>
            <person name="Kusch H."/>
            <person name="LaButti K."/>
            <person name="Lagendijk E.L."/>
            <person name="Lapidus A."/>
            <person name="Levasseur A."/>
            <person name="Lindquist E."/>
            <person name="Lipzen A."/>
            <person name="Logrieco A.F."/>
            <person name="MacCabe A."/>
            <person name="Maekelae M.R."/>
            <person name="Malavazi I."/>
            <person name="Melin P."/>
            <person name="Meyer V."/>
            <person name="Mielnichuk N."/>
            <person name="Miskei M."/>
            <person name="Molnar A.P."/>
            <person name="Mule G."/>
            <person name="Ngan C.Y."/>
            <person name="Orejas M."/>
            <person name="Orosz E."/>
            <person name="Ouedraogo J.P."/>
            <person name="Overkamp K.M."/>
            <person name="Park H.-S."/>
            <person name="Perrone G."/>
            <person name="Piumi F."/>
            <person name="Punt P.J."/>
            <person name="Ram A.F."/>
            <person name="Ramon A."/>
            <person name="Rauscher S."/>
            <person name="Record E."/>
            <person name="Riano-Pachon D.M."/>
            <person name="Robert V."/>
            <person name="Roehrig J."/>
            <person name="Ruller R."/>
            <person name="Salamov A."/>
            <person name="Salih N.S."/>
            <person name="Samson R.A."/>
            <person name="Sandor E."/>
            <person name="Sanguinetti M."/>
            <person name="Schuetze T."/>
            <person name="Sepcic K."/>
            <person name="Shelest E."/>
            <person name="Sherlock G."/>
            <person name="Sophianopoulou V."/>
            <person name="Squina F.M."/>
            <person name="Sun H."/>
            <person name="Susca A."/>
            <person name="Todd R.B."/>
            <person name="Tsang A."/>
            <person name="Unkles S.E."/>
            <person name="van de Wiele N."/>
            <person name="van Rossen-Uffink D."/>
            <person name="Oliveira J.V."/>
            <person name="Vesth T.C."/>
            <person name="Visser J."/>
            <person name="Yu J.-H."/>
            <person name="Zhou M."/>
            <person name="Andersen M.R."/>
            <person name="Archer D.B."/>
            <person name="Baker S.E."/>
            <person name="Benoit I."/>
            <person name="Brakhage A.A."/>
            <person name="Braus G.H."/>
            <person name="Fischer R."/>
            <person name="Frisvad J.C."/>
            <person name="Goldman G.H."/>
            <person name="Houbraken J."/>
            <person name="Oakley B."/>
            <person name="Pocsi I."/>
            <person name="Scazzocchio C."/>
            <person name="Seiboth B."/>
            <person name="vanKuyk P.A."/>
            <person name="Wortman J."/>
            <person name="Dyer P.S."/>
            <person name="Grigoriev I.V."/>
        </authorList>
    </citation>
    <scope>NUCLEOTIDE SEQUENCE [LARGE SCALE GENOMIC DNA]</scope>
    <source>
        <strain evidence="3">ITEM 5010</strain>
    </source>
</reference>
<feature type="signal peptide" evidence="1">
    <location>
        <begin position="1"/>
        <end position="25"/>
    </location>
</feature>
<name>A0A1R3RYC0_ASPC5</name>
<keyword evidence="1" id="KW-0732">Signal</keyword>
<dbReference type="PANTHER" id="PTHR35567:SF1">
    <property type="entry name" value="CONSERVED FUNGAL PROTEIN (AFU_ORTHOLOGUE AFUA_1G14230)"/>
    <property type="match status" value="1"/>
</dbReference>
<protein>
    <recommendedName>
        <fullName evidence="4">Malate dehydrogenase</fullName>
    </recommendedName>
</protein>
<dbReference type="OMA" id="STCAGQN"/>